<evidence type="ECO:0000256" key="5">
    <source>
        <dbReference type="ARBA" id="ARBA00023136"/>
    </source>
</evidence>
<dbReference type="Proteomes" id="UP000007161">
    <property type="component" value="Chromosome"/>
</dbReference>
<reference evidence="7 8" key="1">
    <citation type="journal article" date="2012" name="J. Bacteriol.">
        <title>Complete Genome Sequence of the Thermophilic, Piezophilic, Heterotrophic Bacterium Marinitoga piezophila KA3.</title>
        <authorList>
            <person name="Lucas S."/>
            <person name="Han J."/>
            <person name="Lapidus A."/>
            <person name="Cheng J.F."/>
            <person name="Goodwin L.A."/>
            <person name="Pitluck S."/>
            <person name="Peters L."/>
            <person name="Mikhailova N."/>
            <person name="Teshima H."/>
            <person name="Detter J.C."/>
            <person name="Han C."/>
            <person name="Tapia R."/>
            <person name="Land M."/>
            <person name="Hauser L."/>
            <person name="Kyrpides N.C."/>
            <person name="Ivanova N."/>
            <person name="Pagani I."/>
            <person name="Vannier P."/>
            <person name="Oger P."/>
            <person name="Bartlett D.H."/>
            <person name="Noll K.M."/>
            <person name="Woyke T."/>
            <person name="Jebbar M."/>
        </authorList>
    </citation>
    <scope>NUCLEOTIDE SEQUENCE [LARGE SCALE GENOMIC DNA]</scope>
    <source>
        <strain evidence="8">DSM 14283 / JCM 11233 / KA3</strain>
    </source>
</reference>
<feature type="transmembrane region" description="Helical" evidence="6">
    <location>
        <begin position="6"/>
        <end position="25"/>
    </location>
</feature>
<dbReference type="STRING" id="443254.Marpi_1885"/>
<feature type="transmembrane region" description="Helical" evidence="6">
    <location>
        <begin position="254"/>
        <end position="285"/>
    </location>
</feature>
<dbReference type="InterPro" id="IPR043428">
    <property type="entry name" value="LivM-like"/>
</dbReference>
<dbReference type="AlphaFoldDB" id="H2J6B7"/>
<dbReference type="KEGG" id="mpz:Marpi_1885"/>
<keyword evidence="2" id="KW-1003">Cell membrane</keyword>
<organism evidence="7 8">
    <name type="scientific">Marinitoga piezophila (strain DSM 14283 / JCM 11233 / KA3)</name>
    <dbReference type="NCBI Taxonomy" id="443254"/>
    <lineage>
        <taxon>Bacteria</taxon>
        <taxon>Thermotogati</taxon>
        <taxon>Thermotogota</taxon>
        <taxon>Thermotogae</taxon>
        <taxon>Petrotogales</taxon>
        <taxon>Petrotogaceae</taxon>
        <taxon>Marinitoga</taxon>
    </lineage>
</organism>
<evidence type="ECO:0000313" key="8">
    <source>
        <dbReference type="Proteomes" id="UP000007161"/>
    </source>
</evidence>
<dbReference type="Pfam" id="PF02653">
    <property type="entry name" value="BPD_transp_2"/>
    <property type="match status" value="1"/>
</dbReference>
<dbReference type="PANTHER" id="PTHR30482:SF10">
    <property type="entry name" value="HIGH-AFFINITY BRANCHED-CHAIN AMINO ACID TRANSPORT PROTEIN BRAE"/>
    <property type="match status" value="1"/>
</dbReference>
<dbReference type="GO" id="GO:0005886">
    <property type="term" value="C:plasma membrane"/>
    <property type="evidence" value="ECO:0007669"/>
    <property type="project" value="UniProtKB-SubCell"/>
</dbReference>
<name>H2J6B7_MARPK</name>
<dbReference type="GO" id="GO:0015658">
    <property type="term" value="F:branched-chain amino acid transmembrane transporter activity"/>
    <property type="evidence" value="ECO:0007669"/>
    <property type="project" value="InterPro"/>
</dbReference>
<feature type="transmembrane region" description="Helical" evidence="6">
    <location>
        <begin position="59"/>
        <end position="80"/>
    </location>
</feature>
<dbReference type="PANTHER" id="PTHR30482">
    <property type="entry name" value="HIGH-AFFINITY BRANCHED-CHAIN AMINO ACID TRANSPORT SYSTEM PERMEASE"/>
    <property type="match status" value="1"/>
</dbReference>
<evidence type="ECO:0000313" key="7">
    <source>
        <dbReference type="EMBL" id="AEX86265.1"/>
    </source>
</evidence>
<dbReference type="HOGENOM" id="CLU_031365_1_2_0"/>
<proteinExistence type="predicted"/>
<dbReference type="OrthoDB" id="9789927at2"/>
<keyword evidence="8" id="KW-1185">Reference proteome</keyword>
<sequence>MSMKKLNWILNIIAIVIFTLFLSYANNSFDDYTLRIITLIPIYAIMAVSLNLINGITGIFSLGHAGFVLLGAYTSALLTLEPMQKEMSYIIMPIQPWLLNLHSGFLVATIAGGVIAAVFAFLIGWPTLKLSGDYLAIASLGFAEIARVAANNMISVTNGPLGLKGLPNYTNVYWAWGWLLVTLIAIISLVKSSYGRALIAIREDSIAAESMGINVFKHELLAFVFGAFFAGISGALYAHWLTTIDPRITTFGPLLTFYVLIMVVLGGLGSITGSVIGAGVFALMFEYLRALEEPFDIFGMHVPGIPGMRMLVISAIFIFLMIFWQKGIMGRSELTWERILKFLKIEVKKPSLAEVYLGKEGDE</sequence>
<protein>
    <submittedName>
        <fullName evidence="7">ABC-type branched-chain amino acid transport system, permease component</fullName>
    </submittedName>
</protein>
<feature type="transmembrane region" description="Helical" evidence="6">
    <location>
        <begin position="101"/>
        <end position="125"/>
    </location>
</feature>
<gene>
    <name evidence="7" type="ordered locus">Marpi_1885</name>
</gene>
<feature type="transmembrane region" description="Helical" evidence="6">
    <location>
        <begin position="171"/>
        <end position="190"/>
    </location>
</feature>
<evidence type="ECO:0000256" key="3">
    <source>
        <dbReference type="ARBA" id="ARBA00022692"/>
    </source>
</evidence>
<keyword evidence="4 6" id="KW-1133">Transmembrane helix</keyword>
<accession>H2J6B7</accession>
<reference evidence="8" key="2">
    <citation type="submission" date="2012-01" db="EMBL/GenBank/DDBJ databases">
        <title>Complete sequence of chromosome of Marinitoga piezophila KA3.</title>
        <authorList>
            <person name="Lucas S."/>
            <person name="Han J."/>
            <person name="Lapidus A."/>
            <person name="Cheng J.-F."/>
            <person name="Goodwin L."/>
            <person name="Pitluck S."/>
            <person name="Peters L."/>
            <person name="Mikhailova N."/>
            <person name="Teshima H."/>
            <person name="Detter J.C."/>
            <person name="Han C."/>
            <person name="Tapia R."/>
            <person name="Land M."/>
            <person name="Hauser L."/>
            <person name="Kyrpides N."/>
            <person name="Ivanova N."/>
            <person name="Pagani I."/>
            <person name="Jebbar M."/>
            <person name="Vannier P."/>
            <person name="Oger P."/>
            <person name="Cario A."/>
            <person name="Bartlett D."/>
            <person name="Noll K.M."/>
            <person name="Woyke T."/>
        </authorList>
    </citation>
    <scope>NUCLEOTIDE SEQUENCE [LARGE SCALE GENOMIC DNA]</scope>
    <source>
        <strain evidence="8">DSM 14283 / JCM 11233 / KA3</strain>
    </source>
</reference>
<evidence type="ECO:0000256" key="6">
    <source>
        <dbReference type="SAM" id="Phobius"/>
    </source>
</evidence>
<keyword evidence="3 6" id="KW-0812">Transmembrane</keyword>
<dbReference type="CDD" id="cd06581">
    <property type="entry name" value="TM_PBP1_LivM_like"/>
    <property type="match status" value="1"/>
</dbReference>
<dbReference type="EMBL" id="CP003257">
    <property type="protein sequence ID" value="AEX86265.1"/>
    <property type="molecule type" value="Genomic_DNA"/>
</dbReference>
<feature type="transmembrane region" description="Helical" evidence="6">
    <location>
        <begin position="32"/>
        <end position="53"/>
    </location>
</feature>
<comment type="subcellular location">
    <subcellularLocation>
        <location evidence="1">Cell membrane</location>
        <topology evidence="1">Multi-pass membrane protein</topology>
    </subcellularLocation>
</comment>
<keyword evidence="5 6" id="KW-0472">Membrane</keyword>
<dbReference type="InterPro" id="IPR001851">
    <property type="entry name" value="ABC_transp_permease"/>
</dbReference>
<evidence type="ECO:0000256" key="2">
    <source>
        <dbReference type="ARBA" id="ARBA00022475"/>
    </source>
</evidence>
<dbReference type="RefSeq" id="WP_014297336.1">
    <property type="nucleotide sequence ID" value="NC_016751.1"/>
</dbReference>
<evidence type="ECO:0000256" key="4">
    <source>
        <dbReference type="ARBA" id="ARBA00022989"/>
    </source>
</evidence>
<dbReference type="eggNOG" id="COG4177">
    <property type="taxonomic scope" value="Bacteria"/>
</dbReference>
<evidence type="ECO:0000256" key="1">
    <source>
        <dbReference type="ARBA" id="ARBA00004651"/>
    </source>
</evidence>
<feature type="transmembrane region" description="Helical" evidence="6">
    <location>
        <begin position="305"/>
        <end position="324"/>
    </location>
</feature>
<feature type="transmembrane region" description="Helical" evidence="6">
    <location>
        <begin position="220"/>
        <end position="242"/>
    </location>
</feature>